<dbReference type="InterPro" id="IPR036388">
    <property type="entry name" value="WH-like_DNA-bd_sf"/>
</dbReference>
<name>A0ABZ1EP71_9ACTN</name>
<dbReference type="InterPro" id="IPR011991">
    <property type="entry name" value="ArsR-like_HTH"/>
</dbReference>
<evidence type="ECO:0000313" key="7">
    <source>
        <dbReference type="Proteomes" id="UP001356428"/>
    </source>
</evidence>
<feature type="domain" description="HTH hxlR-type" evidence="5">
    <location>
        <begin position="12"/>
        <end position="110"/>
    </location>
</feature>
<dbReference type="RefSeq" id="WP_109981405.1">
    <property type="nucleotide sequence ID" value="NZ_CP108861.1"/>
</dbReference>
<feature type="region of interest" description="Disordered" evidence="4">
    <location>
        <begin position="112"/>
        <end position="133"/>
    </location>
</feature>
<accession>A0ABZ1EP71</accession>
<keyword evidence="7" id="KW-1185">Reference proteome</keyword>
<dbReference type="Pfam" id="PF01638">
    <property type="entry name" value="HxlR"/>
    <property type="match status" value="1"/>
</dbReference>
<dbReference type="SUPFAM" id="SSF46785">
    <property type="entry name" value="Winged helix' DNA-binding domain"/>
    <property type="match status" value="1"/>
</dbReference>
<dbReference type="PANTHER" id="PTHR33204">
    <property type="entry name" value="TRANSCRIPTIONAL REGULATOR, MARR FAMILY"/>
    <property type="match status" value="1"/>
</dbReference>
<evidence type="ECO:0000256" key="2">
    <source>
        <dbReference type="ARBA" id="ARBA00023125"/>
    </source>
</evidence>
<evidence type="ECO:0000256" key="4">
    <source>
        <dbReference type="SAM" id="MobiDB-lite"/>
    </source>
</evidence>
<dbReference type="CDD" id="cd00090">
    <property type="entry name" value="HTH_ARSR"/>
    <property type="match status" value="1"/>
</dbReference>
<dbReference type="Proteomes" id="UP001356428">
    <property type="component" value="Chromosome"/>
</dbReference>
<organism evidence="6 7">
    <name type="scientific">Streptomyces cyaneofuscatus</name>
    <dbReference type="NCBI Taxonomy" id="66883"/>
    <lineage>
        <taxon>Bacteria</taxon>
        <taxon>Bacillati</taxon>
        <taxon>Actinomycetota</taxon>
        <taxon>Actinomycetes</taxon>
        <taxon>Kitasatosporales</taxon>
        <taxon>Streptomycetaceae</taxon>
        <taxon>Streptomyces</taxon>
    </lineage>
</organism>
<gene>
    <name evidence="6" type="ORF">OG849_00950</name>
</gene>
<keyword evidence="3" id="KW-0804">Transcription</keyword>
<evidence type="ECO:0000259" key="5">
    <source>
        <dbReference type="PROSITE" id="PS51118"/>
    </source>
</evidence>
<proteinExistence type="predicted"/>
<dbReference type="Gene3D" id="1.10.10.10">
    <property type="entry name" value="Winged helix-like DNA-binding domain superfamily/Winged helix DNA-binding domain"/>
    <property type="match status" value="1"/>
</dbReference>
<dbReference type="PROSITE" id="PS51118">
    <property type="entry name" value="HTH_HXLR"/>
    <property type="match status" value="1"/>
</dbReference>
<evidence type="ECO:0000313" key="6">
    <source>
        <dbReference type="EMBL" id="WSB05915.1"/>
    </source>
</evidence>
<sequence length="133" mass="14928">MRSTTGQTPDYCAIEVAMEVLGGRWKLVILKQLLGGKQRFSELKRAMPQITARMLTRQLRAMEEDGLVERTVYREVPPRVEYTLTETGRGLDEIAGMLDDWGRWYLATRGGSLNGPPRMPARTDGHPVEGAVP</sequence>
<protein>
    <submittedName>
        <fullName evidence="6">Helix-turn-helix transcriptional regulator</fullName>
    </submittedName>
</protein>
<evidence type="ECO:0000256" key="1">
    <source>
        <dbReference type="ARBA" id="ARBA00023015"/>
    </source>
</evidence>
<evidence type="ECO:0000256" key="3">
    <source>
        <dbReference type="ARBA" id="ARBA00023163"/>
    </source>
</evidence>
<dbReference type="EMBL" id="CP109083">
    <property type="protein sequence ID" value="WSB05915.1"/>
    <property type="molecule type" value="Genomic_DNA"/>
</dbReference>
<reference evidence="6 7" key="1">
    <citation type="submission" date="2022-10" db="EMBL/GenBank/DDBJ databases">
        <title>The complete genomes of actinobacterial strains from the NBC collection.</title>
        <authorList>
            <person name="Joergensen T.S."/>
            <person name="Alvarez Arevalo M."/>
            <person name="Sterndorff E.B."/>
            <person name="Faurdal D."/>
            <person name="Vuksanovic O."/>
            <person name="Mourched A.-S."/>
            <person name="Charusanti P."/>
            <person name="Shaw S."/>
            <person name="Blin K."/>
            <person name="Weber T."/>
        </authorList>
    </citation>
    <scope>NUCLEOTIDE SEQUENCE [LARGE SCALE GENOMIC DNA]</scope>
    <source>
        <strain evidence="6 7">NBC 01792</strain>
    </source>
</reference>
<keyword evidence="1" id="KW-0805">Transcription regulation</keyword>
<dbReference type="InterPro" id="IPR002577">
    <property type="entry name" value="HTH_HxlR"/>
</dbReference>
<dbReference type="InterPro" id="IPR036390">
    <property type="entry name" value="WH_DNA-bd_sf"/>
</dbReference>
<keyword evidence="2" id="KW-0238">DNA-binding</keyword>